<dbReference type="EMBL" id="JARBHB010000013">
    <property type="protein sequence ID" value="KAJ8869910.1"/>
    <property type="molecule type" value="Genomic_DNA"/>
</dbReference>
<name>A0ABQ9GBX1_9NEOP</name>
<gene>
    <name evidence="2" type="ORF">PR048_028919</name>
</gene>
<accession>A0ABQ9GBX1</accession>
<sequence>MTRVLLNTKRQGISATLRWHHCSELPPIGSHGVRHLLENGVQLSPSTVTADYQCAVDIGVFVHKTVESSLHVVLLINAAISLLALLHQRSPSPIPGRSDRLLASHQGDLGLIPGRLTPDLRVWESCRTMPLVDGFSRGSPAPSARRCSVLTSITLIGSQDLDVTSRPNIFIYSHVAIITAASEGATADLKELRPNHLNIYTRLMNFEKGHLILKKNICASLEFNIRRAPRLSEEKSPYSTQGPAVAKRSACSPPT</sequence>
<organism evidence="2 3">
    <name type="scientific">Dryococelus australis</name>
    <dbReference type="NCBI Taxonomy" id="614101"/>
    <lineage>
        <taxon>Eukaryota</taxon>
        <taxon>Metazoa</taxon>
        <taxon>Ecdysozoa</taxon>
        <taxon>Arthropoda</taxon>
        <taxon>Hexapoda</taxon>
        <taxon>Insecta</taxon>
        <taxon>Pterygota</taxon>
        <taxon>Neoptera</taxon>
        <taxon>Polyneoptera</taxon>
        <taxon>Phasmatodea</taxon>
        <taxon>Verophasmatodea</taxon>
        <taxon>Anareolatae</taxon>
        <taxon>Phasmatidae</taxon>
        <taxon>Eurycanthinae</taxon>
        <taxon>Dryococelus</taxon>
    </lineage>
</organism>
<proteinExistence type="predicted"/>
<feature type="region of interest" description="Disordered" evidence="1">
    <location>
        <begin position="232"/>
        <end position="255"/>
    </location>
</feature>
<reference evidence="2 3" key="1">
    <citation type="submission" date="2023-02" db="EMBL/GenBank/DDBJ databases">
        <title>LHISI_Scaffold_Assembly.</title>
        <authorList>
            <person name="Stuart O.P."/>
            <person name="Cleave R."/>
            <person name="Magrath M.J.L."/>
            <person name="Mikheyev A.S."/>
        </authorList>
    </citation>
    <scope>NUCLEOTIDE SEQUENCE [LARGE SCALE GENOMIC DNA]</scope>
    <source>
        <strain evidence="2">Daus_M_001</strain>
        <tissue evidence="2">Leg muscle</tissue>
    </source>
</reference>
<evidence type="ECO:0000313" key="2">
    <source>
        <dbReference type="EMBL" id="KAJ8869910.1"/>
    </source>
</evidence>
<keyword evidence="3" id="KW-1185">Reference proteome</keyword>
<evidence type="ECO:0000256" key="1">
    <source>
        <dbReference type="SAM" id="MobiDB-lite"/>
    </source>
</evidence>
<protein>
    <submittedName>
        <fullName evidence="2">Uncharacterized protein</fullName>
    </submittedName>
</protein>
<comment type="caution">
    <text evidence="2">The sequence shown here is derived from an EMBL/GenBank/DDBJ whole genome shotgun (WGS) entry which is preliminary data.</text>
</comment>
<evidence type="ECO:0000313" key="3">
    <source>
        <dbReference type="Proteomes" id="UP001159363"/>
    </source>
</evidence>
<dbReference type="Proteomes" id="UP001159363">
    <property type="component" value="Chromosome 12"/>
</dbReference>